<dbReference type="GO" id="GO:0000160">
    <property type="term" value="P:phosphorelay signal transduction system"/>
    <property type="evidence" value="ECO:0007669"/>
    <property type="project" value="InterPro"/>
</dbReference>
<dbReference type="InterPro" id="IPR011006">
    <property type="entry name" value="CheY-like_superfamily"/>
</dbReference>
<evidence type="ECO:0000256" key="2">
    <source>
        <dbReference type="PROSITE-ProRule" id="PRU00169"/>
    </source>
</evidence>
<dbReference type="RefSeq" id="WP_218110902.1">
    <property type="nucleotide sequence ID" value="NZ_CP065383.1"/>
</dbReference>
<evidence type="ECO:0000259" key="3">
    <source>
        <dbReference type="PROSITE" id="PS50110"/>
    </source>
</evidence>
<gene>
    <name evidence="4" type="primary">divK</name>
    <name evidence="4" type="ORF">RT761_01613</name>
</gene>
<keyword evidence="1 2" id="KW-0597">Phosphoprotein</keyword>
<accession>A0A7T1F2V2</accession>
<dbReference type="PANTHER" id="PTHR44591:SF3">
    <property type="entry name" value="RESPONSE REGULATORY DOMAIN-CONTAINING PROTEIN"/>
    <property type="match status" value="1"/>
</dbReference>
<name>A0A7T1F2V2_ATRLM</name>
<protein>
    <submittedName>
        <fullName evidence="4">Polar-differentiation response regulator DivK</fullName>
    </submittedName>
</protein>
<feature type="domain" description="Response regulatory" evidence="3">
    <location>
        <begin position="8"/>
        <end position="88"/>
    </location>
</feature>
<proteinExistence type="predicted"/>
<dbReference type="EMBL" id="CP065383">
    <property type="protein sequence ID" value="QPM68393.1"/>
    <property type="molecule type" value="Genomic_DNA"/>
</dbReference>
<dbReference type="Proteomes" id="UP000594463">
    <property type="component" value="Chromosome"/>
</dbReference>
<evidence type="ECO:0000256" key="1">
    <source>
        <dbReference type="ARBA" id="ARBA00022553"/>
    </source>
</evidence>
<reference evidence="4 5" key="1">
    <citation type="journal article" date="2021" name="Nat. Commun.">
        <title>Isolation of a member of the candidate phylum Atribacteria reveals a unique cell membrane structure.</title>
        <authorList>
            <person name="Taiki K."/>
            <person name="Nobu M.K."/>
            <person name="Kusada H."/>
            <person name="Meng X.-Y."/>
            <person name="Hosoki N."/>
            <person name="Uematsu K."/>
            <person name="Yoshioka H."/>
            <person name="Kamagata Y."/>
            <person name="Tamaki H."/>
        </authorList>
    </citation>
    <scope>NUCLEOTIDE SEQUENCE [LARGE SCALE GENOMIC DNA]</scope>
    <source>
        <strain evidence="4 5">RT761</strain>
    </source>
</reference>
<evidence type="ECO:0000313" key="5">
    <source>
        <dbReference type="Proteomes" id="UP000594463"/>
    </source>
</evidence>
<dbReference type="PROSITE" id="PS50110">
    <property type="entry name" value="RESPONSE_REGULATORY"/>
    <property type="match status" value="1"/>
</dbReference>
<evidence type="ECO:0000313" key="4">
    <source>
        <dbReference type="EMBL" id="QPM68393.1"/>
    </source>
</evidence>
<sequence>MVEMNVGNVLVVDDAHDNLRLLSTLLKRGGLVPRPVDSGKKAFEVAVVDPPDLVLLDIQMPEMSGFEVCQRFMQDERLQNIPIIFISG</sequence>
<dbReference type="Pfam" id="PF00072">
    <property type="entry name" value="Response_reg"/>
    <property type="match status" value="1"/>
</dbReference>
<dbReference type="PANTHER" id="PTHR44591">
    <property type="entry name" value="STRESS RESPONSE REGULATOR PROTEIN 1"/>
    <property type="match status" value="1"/>
</dbReference>
<feature type="modified residue" description="4-aspartylphosphate" evidence="2">
    <location>
        <position position="57"/>
    </location>
</feature>
<dbReference type="Gene3D" id="3.40.50.2300">
    <property type="match status" value="1"/>
</dbReference>
<dbReference type="AlphaFoldDB" id="A0A7T1F2V2"/>
<dbReference type="KEGG" id="alam:RT761_01613"/>
<dbReference type="SUPFAM" id="SSF52172">
    <property type="entry name" value="CheY-like"/>
    <property type="match status" value="1"/>
</dbReference>
<dbReference type="InterPro" id="IPR001789">
    <property type="entry name" value="Sig_transdc_resp-reg_receiver"/>
</dbReference>
<dbReference type="InterPro" id="IPR050595">
    <property type="entry name" value="Bact_response_regulator"/>
</dbReference>
<organism evidence="4 5">
    <name type="scientific">Atribacter laminatus</name>
    <dbReference type="NCBI Taxonomy" id="2847778"/>
    <lineage>
        <taxon>Bacteria</taxon>
        <taxon>Pseudomonadati</taxon>
        <taxon>Atribacterota</taxon>
        <taxon>Atribacteria</taxon>
        <taxon>Atribacterales</taxon>
        <taxon>Atribacteraceae</taxon>
        <taxon>Atribacter</taxon>
    </lineage>
</organism>
<keyword evidence="5" id="KW-1185">Reference proteome</keyword>